<dbReference type="InterPro" id="IPR002528">
    <property type="entry name" value="MATE_fam"/>
</dbReference>
<evidence type="ECO:0000256" key="4">
    <source>
        <dbReference type="ARBA" id="ARBA00022989"/>
    </source>
</evidence>
<accession>A0AA91T1I7</accession>
<evidence type="ECO:0000256" key="1">
    <source>
        <dbReference type="ARBA" id="ARBA00004141"/>
    </source>
</evidence>
<comment type="subcellular location">
    <subcellularLocation>
        <location evidence="1">Membrane</location>
        <topology evidence="1">Multi-pass membrane protein</topology>
    </subcellularLocation>
</comment>
<evidence type="ECO:0000256" key="5">
    <source>
        <dbReference type="ARBA" id="ARBA00023136"/>
    </source>
</evidence>
<feature type="transmembrane region" description="Helical" evidence="6">
    <location>
        <begin position="280"/>
        <end position="307"/>
    </location>
</feature>
<dbReference type="Proteomes" id="UP000195602">
    <property type="component" value="Unassembled WGS sequence"/>
</dbReference>
<protein>
    <submittedName>
        <fullName evidence="7">Transporter</fullName>
    </submittedName>
</protein>
<dbReference type="GO" id="GO:0016020">
    <property type="term" value="C:membrane"/>
    <property type="evidence" value="ECO:0007669"/>
    <property type="project" value="UniProtKB-SubCell"/>
</dbReference>
<feature type="transmembrane region" description="Helical" evidence="6">
    <location>
        <begin position="510"/>
        <end position="531"/>
    </location>
</feature>
<sequence length="570" mass="62733">MPDTSETTGLLSVTSARSNEVSEEEFINYVQQRRASIASVGTDHIPPHFALSAKRSRNSVDDTLSAARSNISVANSSINAILSHNSEVLLGEPKTSLYTETKVLLEYSVPLVITFLLQYSLTVASVFSVGRLGSKELGAVSLSSMTANISGYAIVQGVSTCLDTLCAQAFGRKDYTTVGLYFVRCTYLLALLYIPIFILWVFCSKSILVFLVGESQKELAELAATYLQILALGLPGFILFENLKHFLQAQGIFHASTYVLLVCAPLNALLNYLLVWNKHIGLGFIGAPLSVVISDWLMCFFLLWYTLYVDGYRCLPRLSLFDRRYFQNWRKMTDLSVPGVLMVEAEWLAFEIITFTASTFGTDVLAAQSIVSTTCVLLYQVSFAISIAASTRIAWYVGAASKKALLIATKASIYTAAVFGCLNAIILFSLRDFFASLYTNDPNVLHIASQVLIVGALYQINDFLACTTGGILRGQGRQKIGGYLNLISYYLIALPCAFVFAFYFDLKLVGLWMGMVIALLFISVAQVYFVIFSDWDKIIRSCINEGVLEEGNVHIDAHSVLPAMSSSNIV</sequence>
<keyword evidence="5 6" id="KW-0472">Membrane</keyword>
<keyword evidence="3 6" id="KW-0812">Transmembrane</keyword>
<gene>
    <name evidence="7" type="ORF">A9F13_09g00187</name>
</gene>
<comment type="caution">
    <text evidence="7">The sequence shown here is derived from an EMBL/GenBank/DDBJ whole genome shotgun (WGS) entry which is preliminary data.</text>
</comment>
<feature type="transmembrane region" description="Helical" evidence="6">
    <location>
        <begin position="377"/>
        <end position="399"/>
    </location>
</feature>
<organism evidence="7 8">
    <name type="scientific">Clavispora lusitaniae</name>
    <name type="common">Candida lusitaniae</name>
    <dbReference type="NCBI Taxonomy" id="36911"/>
    <lineage>
        <taxon>Eukaryota</taxon>
        <taxon>Fungi</taxon>
        <taxon>Dikarya</taxon>
        <taxon>Ascomycota</taxon>
        <taxon>Saccharomycotina</taxon>
        <taxon>Pichiomycetes</taxon>
        <taxon>Metschnikowiaceae</taxon>
        <taxon>Clavispora</taxon>
    </lineage>
</organism>
<feature type="transmembrane region" description="Helical" evidence="6">
    <location>
        <begin position="222"/>
        <end position="240"/>
    </location>
</feature>
<dbReference type="GO" id="GO:1990961">
    <property type="term" value="P:xenobiotic detoxification by transmembrane export across the plasma membrane"/>
    <property type="evidence" value="ECO:0007669"/>
    <property type="project" value="InterPro"/>
</dbReference>
<dbReference type="EMBL" id="LYUB02000009">
    <property type="protein sequence ID" value="OVF08101.1"/>
    <property type="molecule type" value="Genomic_DNA"/>
</dbReference>
<dbReference type="KEGG" id="clus:A9F13_09g00187"/>
<dbReference type="AlphaFoldDB" id="A0AA91T1I7"/>
<feature type="transmembrane region" description="Helical" evidence="6">
    <location>
        <begin position="450"/>
        <end position="472"/>
    </location>
</feature>
<name>A0AA91T1I7_CLALS</name>
<evidence type="ECO:0000256" key="3">
    <source>
        <dbReference type="ARBA" id="ARBA00022692"/>
    </source>
</evidence>
<comment type="similarity">
    <text evidence="2">Belongs to the multi antimicrobial extrusion (MATE) (TC 2.A.66.1) family.</text>
</comment>
<dbReference type="CDD" id="cd13132">
    <property type="entry name" value="MATE_eukaryotic"/>
    <property type="match status" value="1"/>
</dbReference>
<evidence type="ECO:0000256" key="6">
    <source>
        <dbReference type="SAM" id="Phobius"/>
    </source>
</evidence>
<evidence type="ECO:0000313" key="8">
    <source>
        <dbReference type="Proteomes" id="UP000195602"/>
    </source>
</evidence>
<feature type="transmembrane region" description="Helical" evidence="6">
    <location>
        <begin position="252"/>
        <end position="274"/>
    </location>
</feature>
<dbReference type="Pfam" id="PF01554">
    <property type="entry name" value="MatE"/>
    <property type="match status" value="2"/>
</dbReference>
<proteinExistence type="inferred from homology"/>
<dbReference type="GO" id="GO:0042910">
    <property type="term" value="F:xenobiotic transmembrane transporter activity"/>
    <property type="evidence" value="ECO:0007669"/>
    <property type="project" value="InterPro"/>
</dbReference>
<evidence type="ECO:0000256" key="2">
    <source>
        <dbReference type="ARBA" id="ARBA00010199"/>
    </source>
</evidence>
<dbReference type="PANTHER" id="PTHR11206">
    <property type="entry name" value="MULTIDRUG RESISTANCE PROTEIN"/>
    <property type="match status" value="1"/>
</dbReference>
<feature type="transmembrane region" description="Helical" evidence="6">
    <location>
        <begin position="182"/>
        <end position="202"/>
    </location>
</feature>
<evidence type="ECO:0000313" key="7">
    <source>
        <dbReference type="EMBL" id="OVF08101.1"/>
    </source>
</evidence>
<dbReference type="InterPro" id="IPR045069">
    <property type="entry name" value="MATE_euk"/>
</dbReference>
<keyword evidence="4 6" id="KW-1133">Transmembrane helix</keyword>
<feature type="transmembrane region" description="Helical" evidence="6">
    <location>
        <begin position="411"/>
        <end position="430"/>
    </location>
</feature>
<feature type="transmembrane region" description="Helical" evidence="6">
    <location>
        <begin position="335"/>
        <end position="357"/>
    </location>
</feature>
<reference evidence="7 8" key="1">
    <citation type="submission" date="2017-04" db="EMBL/GenBank/DDBJ databases">
        <title>Draft genome of the yeast Clavispora lusitaniae type strain CBS 6936.</title>
        <authorList>
            <person name="Durrens P."/>
            <person name="Klopp C."/>
            <person name="Biteau N."/>
            <person name="Fitton-Ouhabi V."/>
            <person name="Dementhon K."/>
            <person name="Accoceberry I."/>
            <person name="Sherman D.J."/>
            <person name="Noel T."/>
        </authorList>
    </citation>
    <scope>NUCLEOTIDE SEQUENCE [LARGE SCALE GENOMIC DNA]</scope>
    <source>
        <strain evidence="7 8">CBS 6936</strain>
    </source>
</reference>
<dbReference type="NCBIfam" id="TIGR00797">
    <property type="entry name" value="matE"/>
    <property type="match status" value="1"/>
</dbReference>
<feature type="transmembrane region" description="Helical" evidence="6">
    <location>
        <begin position="104"/>
        <end position="129"/>
    </location>
</feature>
<feature type="transmembrane region" description="Helical" evidence="6">
    <location>
        <begin position="484"/>
        <end position="504"/>
    </location>
</feature>
<dbReference type="GO" id="GO:0015297">
    <property type="term" value="F:antiporter activity"/>
    <property type="evidence" value="ECO:0007669"/>
    <property type="project" value="InterPro"/>
</dbReference>